<name>A0ACD5TH61_AVESA</name>
<proteinExistence type="predicted"/>
<reference evidence="1" key="2">
    <citation type="submission" date="2025-09" db="UniProtKB">
        <authorList>
            <consortium name="EnsemblPlants"/>
        </authorList>
    </citation>
    <scope>IDENTIFICATION</scope>
</reference>
<keyword evidence="2" id="KW-1185">Reference proteome</keyword>
<sequence>MTMSGASRRCVATMALMMACGHCGGLRRVRTEGRFVSCDSCGKVLQERGAWKQSAVAAEARRQLRRRRWLGARKRRGDARAADGAATAAGGEGMVASDA</sequence>
<accession>A0ACD5TH61</accession>
<reference evidence="1" key="1">
    <citation type="submission" date="2021-05" db="EMBL/GenBank/DDBJ databases">
        <authorList>
            <person name="Scholz U."/>
            <person name="Mascher M."/>
            <person name="Fiebig A."/>
        </authorList>
    </citation>
    <scope>NUCLEOTIDE SEQUENCE [LARGE SCALE GENOMIC DNA]</scope>
</reference>
<organism evidence="1 2">
    <name type="scientific">Avena sativa</name>
    <name type="common">Oat</name>
    <dbReference type="NCBI Taxonomy" id="4498"/>
    <lineage>
        <taxon>Eukaryota</taxon>
        <taxon>Viridiplantae</taxon>
        <taxon>Streptophyta</taxon>
        <taxon>Embryophyta</taxon>
        <taxon>Tracheophyta</taxon>
        <taxon>Spermatophyta</taxon>
        <taxon>Magnoliopsida</taxon>
        <taxon>Liliopsida</taxon>
        <taxon>Poales</taxon>
        <taxon>Poaceae</taxon>
        <taxon>BOP clade</taxon>
        <taxon>Pooideae</taxon>
        <taxon>Poodae</taxon>
        <taxon>Poeae</taxon>
        <taxon>Poeae Chloroplast Group 1 (Aveneae type)</taxon>
        <taxon>Aveninae</taxon>
        <taxon>Avena</taxon>
    </lineage>
</organism>
<evidence type="ECO:0000313" key="2">
    <source>
        <dbReference type="Proteomes" id="UP001732700"/>
    </source>
</evidence>
<evidence type="ECO:0000313" key="1">
    <source>
        <dbReference type="EnsemblPlants" id="AVESA.00010b.r2.1AG0053000.1.CDS.1"/>
    </source>
</evidence>
<dbReference type="EnsemblPlants" id="AVESA.00010b.r2.1AG0053000.1">
    <property type="protein sequence ID" value="AVESA.00010b.r2.1AG0053000.1.CDS.1"/>
    <property type="gene ID" value="AVESA.00010b.r2.1AG0053000"/>
</dbReference>
<dbReference type="Proteomes" id="UP001732700">
    <property type="component" value="Chromosome 1A"/>
</dbReference>
<protein>
    <submittedName>
        <fullName evidence="1">Uncharacterized protein</fullName>
    </submittedName>
</protein>